<evidence type="ECO:0000256" key="1">
    <source>
        <dbReference type="SAM" id="MobiDB-lite"/>
    </source>
</evidence>
<keyword evidence="3" id="KW-1185">Reference proteome</keyword>
<organism evidence="2 3">
    <name type="scientific">Streptomyces rubellomurinus (strain ATCC 31215)</name>
    <dbReference type="NCBI Taxonomy" id="359131"/>
    <lineage>
        <taxon>Bacteria</taxon>
        <taxon>Bacillati</taxon>
        <taxon>Actinomycetota</taxon>
        <taxon>Actinomycetes</taxon>
        <taxon>Kitasatosporales</taxon>
        <taxon>Streptomycetaceae</taxon>
        <taxon>Streptomyces</taxon>
    </lineage>
</organism>
<comment type="caution">
    <text evidence="2">The sequence shown here is derived from an EMBL/GenBank/DDBJ whole genome shotgun (WGS) entry which is preliminary data.</text>
</comment>
<accession>A0A0F2TGI1</accession>
<gene>
    <name evidence="2" type="ORF">VM95_09055</name>
</gene>
<proteinExistence type="predicted"/>
<protein>
    <submittedName>
        <fullName evidence="2">Uncharacterized protein</fullName>
    </submittedName>
</protein>
<evidence type="ECO:0000313" key="3">
    <source>
        <dbReference type="Proteomes" id="UP000033699"/>
    </source>
</evidence>
<feature type="region of interest" description="Disordered" evidence="1">
    <location>
        <begin position="1"/>
        <end position="98"/>
    </location>
</feature>
<name>A0A0F2TGI1_STRR3</name>
<dbReference type="AlphaFoldDB" id="A0A0F2TGI1"/>
<sequence>MQNAFARFSDHKVHQGRAHSARSVPGRGGARAAQAAGSVLPERDHLSRCRAHSPLPDAPKRQSGTVQWVSSASPRSGGPGSARNTAICGRPIRRHRWA</sequence>
<evidence type="ECO:0000313" key="2">
    <source>
        <dbReference type="EMBL" id="KJS62338.1"/>
    </source>
</evidence>
<dbReference type="Proteomes" id="UP000033699">
    <property type="component" value="Unassembled WGS sequence"/>
</dbReference>
<reference evidence="2 3" key="1">
    <citation type="submission" date="2015-02" db="EMBL/GenBank/DDBJ databases">
        <authorList>
            <person name="Ju K.-S."/>
            <person name="Doroghazi J.R."/>
            <person name="Metcalf W."/>
        </authorList>
    </citation>
    <scope>NUCLEOTIDE SEQUENCE [LARGE SCALE GENOMIC DNA]</scope>
    <source>
        <strain evidence="2 3">ATCC 31215</strain>
    </source>
</reference>
<dbReference type="EMBL" id="JZKH01000013">
    <property type="protein sequence ID" value="KJS62338.1"/>
    <property type="molecule type" value="Genomic_DNA"/>
</dbReference>